<dbReference type="RefSeq" id="WP_233393901.1">
    <property type="nucleotide sequence ID" value="NZ_JAJTWT010000008.1"/>
</dbReference>
<evidence type="ECO:0000313" key="4">
    <source>
        <dbReference type="EMBL" id="MCE4539385.1"/>
    </source>
</evidence>
<keyword evidence="1" id="KW-0732">Signal</keyword>
<comment type="caution">
    <text evidence="4">The sequence shown here is derived from an EMBL/GenBank/DDBJ whole genome shotgun (WGS) entry which is preliminary data.</text>
</comment>
<name>A0ABS8XQ91_9BURK</name>
<gene>
    <name evidence="4" type="ORF">LXT12_19205</name>
</gene>
<dbReference type="InterPro" id="IPR046524">
    <property type="entry name" value="DUF6701"/>
</dbReference>
<proteinExistence type="predicted"/>
<feature type="signal peptide" evidence="1">
    <location>
        <begin position="1"/>
        <end position="22"/>
    </location>
</feature>
<evidence type="ECO:0000256" key="1">
    <source>
        <dbReference type="SAM" id="SignalP"/>
    </source>
</evidence>
<dbReference type="SUPFAM" id="SSF110221">
    <property type="entry name" value="AbfB domain"/>
    <property type="match status" value="1"/>
</dbReference>
<dbReference type="Gene3D" id="2.80.10.50">
    <property type="match status" value="2"/>
</dbReference>
<organism evidence="4 5">
    <name type="scientific">Pelomonas caseinilytica</name>
    <dbReference type="NCBI Taxonomy" id="2906763"/>
    <lineage>
        <taxon>Bacteria</taxon>
        <taxon>Pseudomonadati</taxon>
        <taxon>Pseudomonadota</taxon>
        <taxon>Betaproteobacteria</taxon>
        <taxon>Burkholderiales</taxon>
        <taxon>Sphaerotilaceae</taxon>
        <taxon>Roseateles</taxon>
    </lineage>
</organism>
<dbReference type="Pfam" id="PF20419">
    <property type="entry name" value="DUF6701"/>
    <property type="match status" value="1"/>
</dbReference>
<sequence>MRRWLHFALVLAVLCTPLLARAVAYTFPSSMPAGCSGSGGSYTCTGLTLGYGDTIAIAGTKPATLTINGNLSTDTSQINVAGSASDLTLNISGTLTFGYQAKITANVTAGSVNDAGGGNVTITGNLTASGGNVSLAYKSSVTGNLSTSGTGTLTTGQNGSIGGSISAGTGAITISPGSTVYGSVSGGGSISVGQSAVVSGDLSAGSGAVNIGYQAKVNGNLSTSGAITTGQGSLVGGNIAGGAGNVSIGYGATVSGTLTTTTGTITFAQIAVASSCVKSTGSASITLGYQSSINSVCCGTTCSNSCVVNNSNTSMPPLCSSATPTLVSGSRYSFESYDVPGSYIRHYNFLGYINPVSASSDALTLSDSTFVARPGLSNSSCWSFESVNYPGYYLRHNNFVLKLNAYSATAPFPADATFCLRAGLANAAAVSFEASNYAGYYLQHKTDTSMILATTDGTAAANGRATFYPRPGWAPVVEHYELSAPSTGIACQAATLTVTACADSSSPCTSPLATMSGQSATLATTAGTLGSATVTFDGSGTATTTLAYPGAGAGSTATVTLSGESLTASSARRCCADGTSCSAANSCSTSFGNAGFIIAASAGAAAATVPTQTAGTSSGSWVLRAVKTNTTTKACEAALSGTTTVNWGVQCNDPTTCSAGNKMTLTGSSAVAVAGNANGSSAASTTVSMSFDANGNAPFSFSYADVGRVTLLASKAAGGSLLTALSGSSNAFVVKPAGLVLSAIRCTNYAAGACATTAIPSPGNNPGPSSAGGSAFLPAGKPFSATVTAVDASGNATPNFGRETTPEGVTLTATLVQPAGGNAPALSNPSGFGSFSGGVATGTSFAWPEVGIITLTPALADGSYLGAGNVTGTTSGNVGRFVPAWFTLSNATVTHRSAAGCSPASTFTYLNENFSLGFTLTARNAAGTTTQNYAGSFAKLDPTAAGGWNLAGLGGTTSFSTVGGRLALGSASGSWSAGAATVSLSAAALQGATADGPFNASFGIAPVDSDGVAVQTLDLDTDYPSNGVDRALLATVALRYGRLRLQNAMGAANRVLRLPLAAQYWDGSTSSFKTNDLDSCTRISSANLSFGNFRRALTSADAVMSPATVTVDPTQPVFITLAAPSGSRVGSLDVAVALGATNADASCLKTAAGWTPALAASAGANLAGLRGAWCGTAATSDPSARATWGLYRGADGVVYQRENY</sequence>
<evidence type="ECO:0000259" key="2">
    <source>
        <dbReference type="Pfam" id="PF05270"/>
    </source>
</evidence>
<feature type="domain" description="DUF6701" evidence="3">
    <location>
        <begin position="574"/>
        <end position="1202"/>
    </location>
</feature>
<dbReference type="CDD" id="cd23399">
    <property type="entry name" value="beta-trefoil_ABD_ABFB"/>
    <property type="match status" value="1"/>
</dbReference>
<evidence type="ECO:0000259" key="3">
    <source>
        <dbReference type="Pfam" id="PF20419"/>
    </source>
</evidence>
<keyword evidence="5" id="KW-1185">Reference proteome</keyword>
<protein>
    <submittedName>
        <fullName evidence="4">AbfB domain-containing protein</fullName>
    </submittedName>
</protein>
<accession>A0ABS8XQ91</accession>
<feature type="domain" description="Alpha-L-arabinofuranosidase B arabinose-binding" evidence="2">
    <location>
        <begin position="333"/>
        <end position="424"/>
    </location>
</feature>
<evidence type="ECO:0000313" key="5">
    <source>
        <dbReference type="Proteomes" id="UP001201463"/>
    </source>
</evidence>
<dbReference type="Proteomes" id="UP001201463">
    <property type="component" value="Unassembled WGS sequence"/>
</dbReference>
<dbReference type="InterPro" id="IPR007934">
    <property type="entry name" value="AbfB_ABD"/>
</dbReference>
<dbReference type="EMBL" id="JAJTWT010000008">
    <property type="protein sequence ID" value="MCE4539385.1"/>
    <property type="molecule type" value="Genomic_DNA"/>
</dbReference>
<feature type="chain" id="PRO_5045325670" evidence="1">
    <location>
        <begin position="23"/>
        <end position="1204"/>
    </location>
</feature>
<reference evidence="4 5" key="1">
    <citation type="submission" date="2021-12" db="EMBL/GenBank/DDBJ databases">
        <title>Genome seq of p7.</title>
        <authorList>
            <person name="Seo T."/>
        </authorList>
    </citation>
    <scope>NUCLEOTIDE SEQUENCE [LARGE SCALE GENOMIC DNA]</scope>
    <source>
        <strain evidence="4 5">P7</strain>
    </source>
</reference>
<dbReference type="InterPro" id="IPR036195">
    <property type="entry name" value="AbfB_ABD_sf"/>
</dbReference>
<dbReference type="Pfam" id="PF05270">
    <property type="entry name" value="AbfB"/>
    <property type="match status" value="1"/>
</dbReference>